<accession>A0A5B7JQ35</accession>
<dbReference type="Proteomes" id="UP000324222">
    <property type="component" value="Unassembled WGS sequence"/>
</dbReference>
<dbReference type="AlphaFoldDB" id="A0A5B7JQ35"/>
<dbReference type="EMBL" id="VSRR010106007">
    <property type="protein sequence ID" value="MPC96446.1"/>
    <property type="molecule type" value="Genomic_DNA"/>
</dbReference>
<evidence type="ECO:0000313" key="2">
    <source>
        <dbReference type="EMBL" id="MPC96446.1"/>
    </source>
</evidence>
<keyword evidence="3" id="KW-1185">Reference proteome</keyword>
<reference evidence="2 3" key="1">
    <citation type="submission" date="2019-05" db="EMBL/GenBank/DDBJ databases">
        <title>Another draft genome of Portunus trituberculatus and its Hox gene families provides insights of decapod evolution.</title>
        <authorList>
            <person name="Jeong J.-H."/>
            <person name="Song I."/>
            <person name="Kim S."/>
            <person name="Choi T."/>
            <person name="Kim D."/>
            <person name="Ryu S."/>
            <person name="Kim W."/>
        </authorList>
    </citation>
    <scope>NUCLEOTIDE SEQUENCE [LARGE SCALE GENOMIC DNA]</scope>
    <source>
        <tissue evidence="2">Muscle</tissue>
    </source>
</reference>
<evidence type="ECO:0000256" key="1">
    <source>
        <dbReference type="SAM" id="MobiDB-lite"/>
    </source>
</evidence>
<feature type="compositionally biased region" description="Basic residues" evidence="1">
    <location>
        <begin position="61"/>
        <end position="72"/>
    </location>
</feature>
<gene>
    <name evidence="2" type="ORF">E2C01_091705</name>
</gene>
<protein>
    <submittedName>
        <fullName evidence="2">Uncharacterized protein</fullName>
    </submittedName>
</protein>
<feature type="region of interest" description="Disordered" evidence="1">
    <location>
        <begin position="49"/>
        <end position="72"/>
    </location>
</feature>
<proteinExistence type="predicted"/>
<feature type="region of interest" description="Disordered" evidence="1">
    <location>
        <begin position="1"/>
        <end position="23"/>
    </location>
</feature>
<comment type="caution">
    <text evidence="2">The sequence shown here is derived from an EMBL/GenBank/DDBJ whole genome shotgun (WGS) entry which is preliminary data.</text>
</comment>
<organism evidence="2 3">
    <name type="scientific">Portunus trituberculatus</name>
    <name type="common">Swimming crab</name>
    <name type="synonym">Neptunus trituberculatus</name>
    <dbReference type="NCBI Taxonomy" id="210409"/>
    <lineage>
        <taxon>Eukaryota</taxon>
        <taxon>Metazoa</taxon>
        <taxon>Ecdysozoa</taxon>
        <taxon>Arthropoda</taxon>
        <taxon>Crustacea</taxon>
        <taxon>Multicrustacea</taxon>
        <taxon>Malacostraca</taxon>
        <taxon>Eumalacostraca</taxon>
        <taxon>Eucarida</taxon>
        <taxon>Decapoda</taxon>
        <taxon>Pleocyemata</taxon>
        <taxon>Brachyura</taxon>
        <taxon>Eubrachyura</taxon>
        <taxon>Portunoidea</taxon>
        <taxon>Portunidae</taxon>
        <taxon>Portuninae</taxon>
        <taxon>Portunus</taxon>
    </lineage>
</organism>
<evidence type="ECO:0000313" key="3">
    <source>
        <dbReference type="Proteomes" id="UP000324222"/>
    </source>
</evidence>
<name>A0A5B7JQ35_PORTR</name>
<sequence>MTFNSQNAPAAIHPELGGRAPRGGRVLAWRGRRGGYSRKIDLAAQVYSDLDDGKRGGGRQAHSRRGRGAQYP</sequence>